<sequence>MSGDAAIEAARQAVREHDRLYAETCFCGDGECTGSCTVNLDEIARVAVEAAAPLLTAQALHRAAGQVKDRRVFGPDGAFIPVEDWLSGLAGPPAN</sequence>
<comment type="caution">
    <text evidence="1">The sequence shown here is derived from an EMBL/GenBank/DDBJ whole genome shotgun (WGS) entry which is preliminary data.</text>
</comment>
<dbReference type="RefSeq" id="WP_005270139.1">
    <property type="nucleotide sequence ID" value="NZ_ANPE02000169.1"/>
</dbReference>
<dbReference type="Proteomes" id="UP000010729">
    <property type="component" value="Unassembled WGS sequence"/>
</dbReference>
<keyword evidence="2" id="KW-1185">Reference proteome</keyword>
<dbReference type="AlphaFoldDB" id="N1V0F2"/>
<protein>
    <submittedName>
        <fullName evidence="1">Uncharacterized protein</fullName>
    </submittedName>
</protein>
<organism evidence="1 2">
    <name type="scientific">Arthrobacter crystallopoietes BAB-32</name>
    <dbReference type="NCBI Taxonomy" id="1246476"/>
    <lineage>
        <taxon>Bacteria</taxon>
        <taxon>Bacillati</taxon>
        <taxon>Actinomycetota</taxon>
        <taxon>Actinomycetes</taxon>
        <taxon>Micrococcales</taxon>
        <taxon>Micrococcaceae</taxon>
        <taxon>Crystallibacter</taxon>
    </lineage>
</organism>
<evidence type="ECO:0000313" key="2">
    <source>
        <dbReference type="Proteomes" id="UP000010729"/>
    </source>
</evidence>
<proteinExistence type="predicted"/>
<evidence type="ECO:0000313" key="1">
    <source>
        <dbReference type="EMBL" id="EMY33562.1"/>
    </source>
</evidence>
<gene>
    <name evidence="1" type="ORF">D477_014211</name>
</gene>
<dbReference type="EMBL" id="ANPE02000169">
    <property type="protein sequence ID" value="EMY33562.1"/>
    <property type="molecule type" value="Genomic_DNA"/>
</dbReference>
<accession>N1V0F2</accession>
<name>N1V0F2_9MICC</name>
<reference evidence="1 2" key="1">
    <citation type="journal article" date="2013" name="Genome Announc.">
        <title>Draft Genome Sequence of Arthrobacter crystallopoietes Strain BAB-32, Revealing Genes for Bioremediation.</title>
        <authorList>
            <person name="Joshi M.N."/>
            <person name="Pandit A.S."/>
            <person name="Sharma A."/>
            <person name="Pandya R.V."/>
            <person name="Desai S.M."/>
            <person name="Saxena A.K."/>
            <person name="Bagatharia S.B."/>
        </authorList>
    </citation>
    <scope>NUCLEOTIDE SEQUENCE [LARGE SCALE GENOMIC DNA]</scope>
    <source>
        <strain evidence="1 2">BAB-32</strain>
    </source>
</reference>